<dbReference type="Proteomes" id="UP000807025">
    <property type="component" value="Unassembled WGS sequence"/>
</dbReference>
<proteinExistence type="predicted"/>
<reference evidence="1" key="1">
    <citation type="submission" date="2020-11" db="EMBL/GenBank/DDBJ databases">
        <authorList>
            <consortium name="DOE Joint Genome Institute"/>
            <person name="Ahrendt S."/>
            <person name="Riley R."/>
            <person name="Andreopoulos W."/>
            <person name="Labutti K."/>
            <person name="Pangilinan J."/>
            <person name="Ruiz-Duenas F.J."/>
            <person name="Barrasa J.M."/>
            <person name="Sanchez-Garcia M."/>
            <person name="Camarero S."/>
            <person name="Miyauchi S."/>
            <person name="Serrano A."/>
            <person name="Linde D."/>
            <person name="Babiker R."/>
            <person name="Drula E."/>
            <person name="Ayuso-Fernandez I."/>
            <person name="Pacheco R."/>
            <person name="Padilla G."/>
            <person name="Ferreira P."/>
            <person name="Barriuso J."/>
            <person name="Kellner H."/>
            <person name="Castanera R."/>
            <person name="Alfaro M."/>
            <person name="Ramirez L."/>
            <person name="Pisabarro A.G."/>
            <person name="Kuo A."/>
            <person name="Tritt A."/>
            <person name="Lipzen A."/>
            <person name="He G."/>
            <person name="Yan M."/>
            <person name="Ng V."/>
            <person name="Cullen D."/>
            <person name="Martin F."/>
            <person name="Rosso M.-N."/>
            <person name="Henrissat B."/>
            <person name="Hibbett D."/>
            <person name="Martinez A.T."/>
            <person name="Grigoriev I.V."/>
        </authorList>
    </citation>
    <scope>NUCLEOTIDE SEQUENCE</scope>
    <source>
        <strain evidence="1">ATCC 90797</strain>
    </source>
</reference>
<gene>
    <name evidence="1" type="ORF">BDN71DRAFT_1438988</name>
</gene>
<name>A0A9P6AB82_PLEER</name>
<evidence type="ECO:0000313" key="1">
    <source>
        <dbReference type="EMBL" id="KAF9501419.1"/>
    </source>
</evidence>
<protein>
    <submittedName>
        <fullName evidence="1">Uncharacterized protein</fullName>
    </submittedName>
</protein>
<dbReference type="EMBL" id="MU154523">
    <property type="protein sequence ID" value="KAF9501419.1"/>
    <property type="molecule type" value="Genomic_DNA"/>
</dbReference>
<comment type="caution">
    <text evidence="1">The sequence shown here is derived from an EMBL/GenBank/DDBJ whole genome shotgun (WGS) entry which is preliminary data.</text>
</comment>
<evidence type="ECO:0000313" key="2">
    <source>
        <dbReference type="Proteomes" id="UP000807025"/>
    </source>
</evidence>
<accession>A0A9P6AB82</accession>
<sequence>MYSPAACMSPEMRNAVYRSIKRERVLLVERGGKISDLTKRLWDLNFYTHVDDDQYRMRKACWNAMV</sequence>
<organism evidence="1 2">
    <name type="scientific">Pleurotus eryngii</name>
    <name type="common">Boletus of the steppes</name>
    <dbReference type="NCBI Taxonomy" id="5323"/>
    <lineage>
        <taxon>Eukaryota</taxon>
        <taxon>Fungi</taxon>
        <taxon>Dikarya</taxon>
        <taxon>Basidiomycota</taxon>
        <taxon>Agaricomycotina</taxon>
        <taxon>Agaricomycetes</taxon>
        <taxon>Agaricomycetidae</taxon>
        <taxon>Agaricales</taxon>
        <taxon>Pleurotineae</taxon>
        <taxon>Pleurotaceae</taxon>
        <taxon>Pleurotus</taxon>
    </lineage>
</organism>
<keyword evidence="2" id="KW-1185">Reference proteome</keyword>
<dbReference type="AlphaFoldDB" id="A0A9P6AB82"/>